<reference evidence="1" key="2">
    <citation type="submission" date="2018-03" db="EMBL/GenBank/DDBJ databases">
        <title>The Triticum urartu genome reveals the dynamic nature of wheat genome evolution.</title>
        <authorList>
            <person name="Ling H."/>
            <person name="Ma B."/>
            <person name="Shi X."/>
            <person name="Liu H."/>
            <person name="Dong L."/>
            <person name="Sun H."/>
            <person name="Cao Y."/>
            <person name="Gao Q."/>
            <person name="Zheng S."/>
            <person name="Li Y."/>
            <person name="Yu Y."/>
            <person name="Du H."/>
            <person name="Qi M."/>
            <person name="Li Y."/>
            <person name="Yu H."/>
            <person name="Cui Y."/>
            <person name="Wang N."/>
            <person name="Chen C."/>
            <person name="Wu H."/>
            <person name="Zhao Y."/>
            <person name="Zhang J."/>
            <person name="Li Y."/>
            <person name="Zhou W."/>
            <person name="Zhang B."/>
            <person name="Hu W."/>
            <person name="Eijk M."/>
            <person name="Tang J."/>
            <person name="Witsenboer H."/>
            <person name="Zhao S."/>
            <person name="Li Z."/>
            <person name="Zhang A."/>
            <person name="Wang D."/>
            <person name="Liang C."/>
        </authorList>
    </citation>
    <scope>NUCLEOTIDE SEQUENCE [LARGE SCALE GENOMIC DNA]</scope>
    <source>
        <strain evidence="1">cv. G1812</strain>
    </source>
</reference>
<evidence type="ECO:0000313" key="2">
    <source>
        <dbReference type="Proteomes" id="UP000015106"/>
    </source>
</evidence>
<name>A0A8R7K2R4_TRIUA</name>
<dbReference type="EnsemblPlants" id="TuG1812G0100003919.01.T01">
    <property type="protein sequence ID" value="TuG1812G0100003919.01.T01.cds446116"/>
    <property type="gene ID" value="TuG1812G0100003919.01"/>
</dbReference>
<reference evidence="1" key="3">
    <citation type="submission" date="2022-06" db="UniProtKB">
        <authorList>
            <consortium name="EnsemblPlants"/>
        </authorList>
    </citation>
    <scope>IDENTIFICATION</scope>
</reference>
<accession>A0A8R7K2R4</accession>
<keyword evidence="2" id="KW-1185">Reference proteome</keyword>
<organism evidence="1 2">
    <name type="scientific">Triticum urartu</name>
    <name type="common">Red wild einkorn</name>
    <name type="synonym">Crithodium urartu</name>
    <dbReference type="NCBI Taxonomy" id="4572"/>
    <lineage>
        <taxon>Eukaryota</taxon>
        <taxon>Viridiplantae</taxon>
        <taxon>Streptophyta</taxon>
        <taxon>Embryophyta</taxon>
        <taxon>Tracheophyta</taxon>
        <taxon>Spermatophyta</taxon>
        <taxon>Magnoliopsida</taxon>
        <taxon>Liliopsida</taxon>
        <taxon>Poales</taxon>
        <taxon>Poaceae</taxon>
        <taxon>BOP clade</taxon>
        <taxon>Pooideae</taxon>
        <taxon>Triticodae</taxon>
        <taxon>Triticeae</taxon>
        <taxon>Triticinae</taxon>
        <taxon>Triticum</taxon>
    </lineage>
</organism>
<sequence length="75" mass="7931">MPELRELCLRPGSPLSVEHLEVVSSAASCEGHVLPKSCEQLKVPESIVLALPVVDEVASVIPLVEVVDAVSVLMS</sequence>
<reference evidence="2" key="1">
    <citation type="journal article" date="2013" name="Nature">
        <title>Draft genome of the wheat A-genome progenitor Triticum urartu.</title>
        <authorList>
            <person name="Ling H.Q."/>
            <person name="Zhao S."/>
            <person name="Liu D."/>
            <person name="Wang J."/>
            <person name="Sun H."/>
            <person name="Zhang C."/>
            <person name="Fan H."/>
            <person name="Li D."/>
            <person name="Dong L."/>
            <person name="Tao Y."/>
            <person name="Gao C."/>
            <person name="Wu H."/>
            <person name="Li Y."/>
            <person name="Cui Y."/>
            <person name="Guo X."/>
            <person name="Zheng S."/>
            <person name="Wang B."/>
            <person name="Yu K."/>
            <person name="Liang Q."/>
            <person name="Yang W."/>
            <person name="Lou X."/>
            <person name="Chen J."/>
            <person name="Feng M."/>
            <person name="Jian J."/>
            <person name="Zhang X."/>
            <person name="Luo G."/>
            <person name="Jiang Y."/>
            <person name="Liu J."/>
            <person name="Wang Z."/>
            <person name="Sha Y."/>
            <person name="Zhang B."/>
            <person name="Wu H."/>
            <person name="Tang D."/>
            <person name="Shen Q."/>
            <person name="Xue P."/>
            <person name="Zou S."/>
            <person name="Wang X."/>
            <person name="Liu X."/>
            <person name="Wang F."/>
            <person name="Yang Y."/>
            <person name="An X."/>
            <person name="Dong Z."/>
            <person name="Zhang K."/>
            <person name="Zhang X."/>
            <person name="Luo M.C."/>
            <person name="Dvorak J."/>
            <person name="Tong Y."/>
            <person name="Wang J."/>
            <person name="Yang H."/>
            <person name="Li Z."/>
            <person name="Wang D."/>
            <person name="Zhang A."/>
            <person name="Wang J."/>
        </authorList>
    </citation>
    <scope>NUCLEOTIDE SEQUENCE</scope>
    <source>
        <strain evidence="2">cv. G1812</strain>
    </source>
</reference>
<protein>
    <submittedName>
        <fullName evidence="1">Uncharacterized protein</fullName>
    </submittedName>
</protein>
<proteinExistence type="predicted"/>
<dbReference type="AlphaFoldDB" id="A0A8R7K2R4"/>
<dbReference type="Gramene" id="TuG1812G0100003919.01.T01">
    <property type="protein sequence ID" value="TuG1812G0100003919.01.T01.cds446116"/>
    <property type="gene ID" value="TuG1812G0100003919.01"/>
</dbReference>
<evidence type="ECO:0000313" key="1">
    <source>
        <dbReference type="EnsemblPlants" id="TuG1812G0100003919.01.T01.cds446116"/>
    </source>
</evidence>
<dbReference type="Proteomes" id="UP000015106">
    <property type="component" value="Chromosome 1"/>
</dbReference>